<evidence type="ECO:0000313" key="2">
    <source>
        <dbReference type="Proteomes" id="UP000622552"/>
    </source>
</evidence>
<sequence>MFKATPEQLKALGEKITGFLYSYGPNEVDAVLFMDADGKFGHCEGPEAAAGCEWLVNRAGVDRLMVLHSYTLLDLSRADGLDAFAELVAESVWLP</sequence>
<reference evidence="1" key="1">
    <citation type="submission" date="2020-11" db="EMBL/GenBank/DDBJ databases">
        <title>Sequencing the genomes of 1000 actinobacteria strains.</title>
        <authorList>
            <person name="Klenk H.-P."/>
        </authorList>
    </citation>
    <scope>NUCLEOTIDE SEQUENCE</scope>
    <source>
        <strain evidence="1">DSM 45356</strain>
    </source>
</reference>
<proteinExistence type="predicted"/>
<dbReference type="Proteomes" id="UP000622552">
    <property type="component" value="Unassembled WGS sequence"/>
</dbReference>
<dbReference type="AlphaFoldDB" id="A0A8J7KJL6"/>
<gene>
    <name evidence="1" type="ORF">IW245_006744</name>
</gene>
<name>A0A8J7KJL6_9ACTN</name>
<dbReference type="EMBL" id="JADOUF010000001">
    <property type="protein sequence ID" value="MBG6140550.1"/>
    <property type="molecule type" value="Genomic_DNA"/>
</dbReference>
<organism evidence="1 2">
    <name type="scientific">Longispora fulva</name>
    <dbReference type="NCBI Taxonomy" id="619741"/>
    <lineage>
        <taxon>Bacteria</taxon>
        <taxon>Bacillati</taxon>
        <taxon>Actinomycetota</taxon>
        <taxon>Actinomycetes</taxon>
        <taxon>Micromonosporales</taxon>
        <taxon>Micromonosporaceae</taxon>
        <taxon>Longispora</taxon>
    </lineage>
</organism>
<accession>A0A8J7KJL6</accession>
<dbReference type="RefSeq" id="WP_197007083.1">
    <property type="nucleotide sequence ID" value="NZ_BONS01000005.1"/>
</dbReference>
<evidence type="ECO:0000313" key="1">
    <source>
        <dbReference type="EMBL" id="MBG6140550.1"/>
    </source>
</evidence>
<protein>
    <submittedName>
        <fullName evidence="1">Uncharacterized protein</fullName>
    </submittedName>
</protein>
<keyword evidence="2" id="KW-1185">Reference proteome</keyword>
<comment type="caution">
    <text evidence="1">The sequence shown here is derived from an EMBL/GenBank/DDBJ whole genome shotgun (WGS) entry which is preliminary data.</text>
</comment>